<dbReference type="GO" id="GO:0000978">
    <property type="term" value="F:RNA polymerase II cis-regulatory region sequence-specific DNA binding"/>
    <property type="evidence" value="ECO:0007669"/>
    <property type="project" value="TreeGrafter"/>
</dbReference>
<dbReference type="Pfam" id="PF00554">
    <property type="entry name" value="RHD_DNA_bind"/>
    <property type="match status" value="1"/>
</dbReference>
<dbReference type="InterPro" id="IPR037059">
    <property type="entry name" value="RHD_DNA_bind_dom_sf"/>
</dbReference>
<dbReference type="PANTHER" id="PTHR24169:SF4">
    <property type="entry name" value="PROTO-ONCOGENE C-REL"/>
    <property type="match status" value="1"/>
</dbReference>
<evidence type="ECO:0000313" key="3">
    <source>
        <dbReference type="Proteomes" id="UP000197619"/>
    </source>
</evidence>
<dbReference type="GO" id="GO:0005634">
    <property type="term" value="C:nucleus"/>
    <property type="evidence" value="ECO:0007669"/>
    <property type="project" value="TreeGrafter"/>
</dbReference>
<dbReference type="InterPro" id="IPR008967">
    <property type="entry name" value="p53-like_TF_DNA-bd_sf"/>
</dbReference>
<name>A0A218USD8_9PASE</name>
<gene>
    <name evidence="2" type="primary">REL_1</name>
    <name evidence="2" type="ORF">RLOC_00012363</name>
</gene>
<dbReference type="PROSITE" id="PS50254">
    <property type="entry name" value="REL_2"/>
    <property type="match status" value="1"/>
</dbReference>
<dbReference type="GO" id="GO:0005737">
    <property type="term" value="C:cytoplasm"/>
    <property type="evidence" value="ECO:0007669"/>
    <property type="project" value="InterPro"/>
</dbReference>
<dbReference type="GO" id="GO:0038061">
    <property type="term" value="P:non-canonical NF-kappaB signal transduction"/>
    <property type="evidence" value="ECO:0007669"/>
    <property type="project" value="TreeGrafter"/>
</dbReference>
<sequence length="186" mass="21137">MAGGPEPYIEIFEQPRQRGMRFRYKCEGRSAGSIPGEHSTENNKTFPSIQILNYFGKIKIRTTLVTKNEPYKPHPHDLVGKDCKDGYYEAEFGPERRVLSFQNLGIQCVKKKDLKESISLRILKKINPFNGECKSAGSLGRVMGFCLSCPAFAVVLELYFFLQKNLFLRSCLPLLCPSQSFFPVIT</sequence>
<protein>
    <submittedName>
        <fullName evidence="2">Proto-oncogene c-Rel</fullName>
    </submittedName>
</protein>
<comment type="caution">
    <text evidence="2">The sequence shown here is derived from an EMBL/GenBank/DDBJ whole genome shotgun (WGS) entry which is preliminary data.</text>
</comment>
<dbReference type="Gene3D" id="2.60.40.340">
    <property type="entry name" value="Rel homology domain (RHD), DNA-binding domain"/>
    <property type="match status" value="1"/>
</dbReference>
<dbReference type="Proteomes" id="UP000197619">
    <property type="component" value="Unassembled WGS sequence"/>
</dbReference>
<keyword evidence="3" id="KW-1185">Reference proteome</keyword>
<dbReference type="AlphaFoldDB" id="A0A218USD8"/>
<dbReference type="GO" id="GO:0000981">
    <property type="term" value="F:DNA-binding transcription factor activity, RNA polymerase II-specific"/>
    <property type="evidence" value="ECO:0007669"/>
    <property type="project" value="TreeGrafter"/>
</dbReference>
<dbReference type="GO" id="GO:0034097">
    <property type="term" value="P:response to cytokine"/>
    <property type="evidence" value="ECO:0007669"/>
    <property type="project" value="TreeGrafter"/>
</dbReference>
<evidence type="ECO:0000259" key="1">
    <source>
        <dbReference type="PROSITE" id="PS50254"/>
    </source>
</evidence>
<proteinExistence type="predicted"/>
<dbReference type="InterPro" id="IPR030492">
    <property type="entry name" value="RHD_CS"/>
</dbReference>
<dbReference type="SUPFAM" id="SSF49417">
    <property type="entry name" value="p53-like transcription factors"/>
    <property type="match status" value="1"/>
</dbReference>
<feature type="domain" description="RHD" evidence="1">
    <location>
        <begin position="4"/>
        <end position="130"/>
    </location>
</feature>
<dbReference type="InterPro" id="IPR000451">
    <property type="entry name" value="NFkB/Dor"/>
</dbReference>
<dbReference type="PROSITE" id="PS01204">
    <property type="entry name" value="REL_1"/>
    <property type="match status" value="1"/>
</dbReference>
<dbReference type="GO" id="GO:0045944">
    <property type="term" value="P:positive regulation of transcription by RNA polymerase II"/>
    <property type="evidence" value="ECO:0007669"/>
    <property type="project" value="TreeGrafter"/>
</dbReference>
<dbReference type="EMBL" id="MUZQ01000154">
    <property type="protein sequence ID" value="OWK56528.1"/>
    <property type="molecule type" value="Genomic_DNA"/>
</dbReference>
<dbReference type="GO" id="GO:0007249">
    <property type="term" value="P:canonical NF-kappaB signal transduction"/>
    <property type="evidence" value="ECO:0007669"/>
    <property type="project" value="TreeGrafter"/>
</dbReference>
<dbReference type="GO" id="GO:0033554">
    <property type="term" value="P:cellular response to stress"/>
    <property type="evidence" value="ECO:0007669"/>
    <property type="project" value="TreeGrafter"/>
</dbReference>
<accession>A0A218USD8</accession>
<dbReference type="InterPro" id="IPR011539">
    <property type="entry name" value="RHD_DNA_bind_dom"/>
</dbReference>
<dbReference type="GO" id="GO:0045087">
    <property type="term" value="P:innate immune response"/>
    <property type="evidence" value="ECO:0007669"/>
    <property type="project" value="TreeGrafter"/>
</dbReference>
<dbReference type="PANTHER" id="PTHR24169">
    <property type="entry name" value="NUCLEAR FACTOR NF-KAPPA-B PROTEIN"/>
    <property type="match status" value="1"/>
</dbReference>
<reference evidence="2 3" key="1">
    <citation type="submission" date="2017-05" db="EMBL/GenBank/DDBJ databases">
        <title>Genome of assembly of the Bengalese finch, Lonchura striata domestica.</title>
        <authorList>
            <person name="Colquitt B.M."/>
            <person name="Brainard M.S."/>
        </authorList>
    </citation>
    <scope>NUCLEOTIDE SEQUENCE [LARGE SCALE GENOMIC DNA]</scope>
    <source>
        <strain evidence="2">White83orange57</strain>
    </source>
</reference>
<evidence type="ECO:0000313" key="2">
    <source>
        <dbReference type="EMBL" id="OWK56528.1"/>
    </source>
</evidence>
<organism evidence="2 3">
    <name type="scientific">Lonchura striata</name>
    <name type="common">white-rumped munia</name>
    <dbReference type="NCBI Taxonomy" id="40157"/>
    <lineage>
        <taxon>Eukaryota</taxon>
        <taxon>Metazoa</taxon>
        <taxon>Chordata</taxon>
        <taxon>Craniata</taxon>
        <taxon>Vertebrata</taxon>
        <taxon>Euteleostomi</taxon>
        <taxon>Archelosauria</taxon>
        <taxon>Archosauria</taxon>
        <taxon>Dinosauria</taxon>
        <taxon>Saurischia</taxon>
        <taxon>Theropoda</taxon>
        <taxon>Coelurosauria</taxon>
        <taxon>Aves</taxon>
        <taxon>Neognathae</taxon>
        <taxon>Neoaves</taxon>
        <taxon>Telluraves</taxon>
        <taxon>Australaves</taxon>
        <taxon>Passeriformes</taxon>
        <taxon>Passeroidea</taxon>
        <taxon>Estrildidae</taxon>
        <taxon>Estrildinae</taxon>
        <taxon>Lonchura</taxon>
    </lineage>
</organism>
<dbReference type="GO" id="GO:0006954">
    <property type="term" value="P:inflammatory response"/>
    <property type="evidence" value="ECO:0007669"/>
    <property type="project" value="TreeGrafter"/>
</dbReference>